<accession>Q7NJZ0</accession>
<name>Q7NJZ0_GLOVI</name>
<dbReference type="AlphaFoldDB" id="Q7NJZ0"/>
<dbReference type="eggNOG" id="COG3668">
    <property type="taxonomic scope" value="Bacteria"/>
</dbReference>
<dbReference type="InParanoid" id="Q7NJZ0"/>
<keyword evidence="2" id="KW-1185">Reference proteome</keyword>
<evidence type="ECO:0000313" key="1">
    <source>
        <dbReference type="EMBL" id="BAC89632.1"/>
    </source>
</evidence>
<dbReference type="Gene3D" id="3.30.2310.20">
    <property type="entry name" value="RelE-like"/>
    <property type="match status" value="1"/>
</dbReference>
<dbReference type="EnsemblBacteria" id="BAC89632">
    <property type="protein sequence ID" value="BAC89632"/>
    <property type="gene ID" value="BAC89632"/>
</dbReference>
<dbReference type="HOGENOM" id="CLU_2219384_0_0_3"/>
<dbReference type="EMBL" id="BA000045">
    <property type="protein sequence ID" value="BAC89632.1"/>
    <property type="molecule type" value="Genomic_DNA"/>
</dbReference>
<dbReference type="RefSeq" id="WP_011141690.1">
    <property type="nucleotide sequence ID" value="NC_005125.1"/>
</dbReference>
<dbReference type="KEGG" id="gvi:glr1691"/>
<reference evidence="1 2" key="1">
    <citation type="journal article" date="2003" name="DNA Res.">
        <title>Complete genome structure of Gloeobacter violaceus PCC 7421, a cyanobacterium that lacks thylakoids.</title>
        <authorList>
            <person name="Nakamura Y."/>
            <person name="Kaneko T."/>
            <person name="Sato S."/>
            <person name="Mimuro M."/>
            <person name="Miyashita H."/>
            <person name="Tsuchiya T."/>
            <person name="Sasamoto S."/>
            <person name="Watanabe A."/>
            <person name="Kawashima K."/>
            <person name="Kishida Y."/>
            <person name="Kiyokawa C."/>
            <person name="Kohara M."/>
            <person name="Matsumoto M."/>
            <person name="Matsuno A."/>
            <person name="Nakazaki N."/>
            <person name="Shimpo S."/>
            <person name="Takeuchi C."/>
            <person name="Yamada M."/>
            <person name="Tabata S."/>
        </authorList>
    </citation>
    <scope>NUCLEOTIDE SEQUENCE [LARGE SCALE GENOMIC DNA]</scope>
    <source>
        <strain evidence="2">ATCC 29082 / PCC 7421</strain>
    </source>
</reference>
<protein>
    <submittedName>
        <fullName evidence="1">Glr1691 protein</fullName>
    </submittedName>
</protein>
<dbReference type="InterPro" id="IPR035093">
    <property type="entry name" value="RelE/ParE_toxin_dom_sf"/>
</dbReference>
<reference evidence="1 2" key="2">
    <citation type="journal article" date="2003" name="DNA Res.">
        <title>Complete genome structure of Gloeobacter violaceus PCC 7421, a cyanobacterium that lacks thylakoids (supplement).</title>
        <authorList>
            <person name="Nakamura Y."/>
            <person name="Kaneko T."/>
            <person name="Sato S."/>
            <person name="Mimuro M."/>
            <person name="Miyashita H."/>
            <person name="Tsuchiya T."/>
            <person name="Sasamoto S."/>
            <person name="Watanabe A."/>
            <person name="Kawashima K."/>
            <person name="Kishida Y."/>
            <person name="Kiyokawa C."/>
            <person name="Kohara M."/>
            <person name="Matsumoto M."/>
            <person name="Matsuno A."/>
            <person name="Nakazaki N."/>
            <person name="Shimpo S."/>
            <person name="Takeuchi C."/>
            <person name="Yamada M."/>
            <person name="Tabata S."/>
        </authorList>
    </citation>
    <scope>NUCLEOTIDE SEQUENCE [LARGE SCALE GENOMIC DNA]</scope>
    <source>
        <strain evidence="2">ATCC 29082 / PCC 7421</strain>
    </source>
</reference>
<dbReference type="STRING" id="251221.gene:10759182"/>
<dbReference type="OrthoDB" id="278204at2"/>
<evidence type="ECO:0000313" key="2">
    <source>
        <dbReference type="Proteomes" id="UP000000557"/>
    </source>
</evidence>
<gene>
    <name evidence="1" type="ordered locus">glr1691</name>
</gene>
<dbReference type="Proteomes" id="UP000000557">
    <property type="component" value="Chromosome"/>
</dbReference>
<sequence>MSLPVLFTPAAVSELIEAEDWHEAQMPGLGVQFRIALDRAVASIAEQPHRFPVVFQDVVRRALLRRFPYGLYFCIEPDADLAASFCGFGCGDRRPVRATCLIPALR</sequence>
<dbReference type="PhylomeDB" id="Q7NJZ0"/>
<organism evidence="1 2">
    <name type="scientific">Gloeobacter violaceus (strain ATCC 29082 / PCC 7421)</name>
    <dbReference type="NCBI Taxonomy" id="251221"/>
    <lineage>
        <taxon>Bacteria</taxon>
        <taxon>Bacillati</taxon>
        <taxon>Cyanobacteriota</taxon>
        <taxon>Cyanophyceae</taxon>
        <taxon>Gloeobacterales</taxon>
        <taxon>Gloeobacteraceae</taxon>
        <taxon>Gloeobacter</taxon>
    </lineage>
</organism>
<proteinExistence type="predicted"/>